<proteinExistence type="predicted"/>
<evidence type="ECO:0008006" key="3">
    <source>
        <dbReference type="Google" id="ProtNLM"/>
    </source>
</evidence>
<evidence type="ECO:0000313" key="2">
    <source>
        <dbReference type="Proteomes" id="UP000181985"/>
    </source>
</evidence>
<keyword evidence="2" id="KW-1185">Reference proteome</keyword>
<dbReference type="EMBL" id="CP018139">
    <property type="protein sequence ID" value="APE29568.1"/>
    <property type="molecule type" value="Genomic_DNA"/>
</dbReference>
<gene>
    <name evidence="1" type="ORF">BOX17_00515</name>
</gene>
<accession>A0A1J0VBZ1</accession>
<dbReference type="AlphaFoldDB" id="A0A1J0VBZ1"/>
<dbReference type="KEGG" id="hsi:BOX17_00515"/>
<sequence>MAPPWAGILAVGMLAGVMATVARRRCHGQLLVTPTATGGTSFSWRDDGTRPWRPVTLRCDYLGPWLIGLKLDGRRLWLWPDSSDPDSLRRLRRALLPLP</sequence>
<evidence type="ECO:0000313" key="1">
    <source>
        <dbReference type="EMBL" id="APE29568.1"/>
    </source>
</evidence>
<name>A0A1J0VBZ1_9GAMM</name>
<dbReference type="Proteomes" id="UP000181985">
    <property type="component" value="Chromosome"/>
</dbReference>
<organism evidence="1 2">
    <name type="scientific">Halomonas aestuarii</name>
    <dbReference type="NCBI Taxonomy" id="1897729"/>
    <lineage>
        <taxon>Bacteria</taxon>
        <taxon>Pseudomonadati</taxon>
        <taxon>Pseudomonadota</taxon>
        <taxon>Gammaproteobacteria</taxon>
        <taxon>Oceanospirillales</taxon>
        <taxon>Halomonadaceae</taxon>
        <taxon>Halomonas</taxon>
    </lineage>
</organism>
<protein>
    <recommendedName>
        <fullName evidence="3">Toxin CptA</fullName>
    </recommendedName>
</protein>
<reference evidence="2" key="1">
    <citation type="submission" date="2016-11" db="EMBL/GenBank/DDBJ databases">
        <title>Halolamina sediminis sp. nov., an extremely halophilic archaeon isolated from solar salt.</title>
        <authorList>
            <person name="Koh H.-W."/>
            <person name="Rani S."/>
            <person name="Park S.-J."/>
        </authorList>
    </citation>
    <scope>NUCLEOTIDE SEQUENCE [LARGE SCALE GENOMIC DNA]</scope>
    <source>
        <strain evidence="2">Hb3</strain>
    </source>
</reference>